<evidence type="ECO:0000313" key="4">
    <source>
        <dbReference type="EMBL" id="AKT42077.1"/>
    </source>
</evidence>
<proteinExistence type="predicted"/>
<organism evidence="4 5">
    <name type="scientific">Chondromyces crocatus</name>
    <dbReference type="NCBI Taxonomy" id="52"/>
    <lineage>
        <taxon>Bacteria</taxon>
        <taxon>Pseudomonadati</taxon>
        <taxon>Myxococcota</taxon>
        <taxon>Polyangia</taxon>
        <taxon>Polyangiales</taxon>
        <taxon>Polyangiaceae</taxon>
        <taxon>Chondromyces</taxon>
    </lineage>
</organism>
<feature type="domain" description="DUF4266" evidence="3">
    <location>
        <begin position="29"/>
        <end position="76"/>
    </location>
</feature>
<dbReference type="RefSeq" id="WP_050433758.1">
    <property type="nucleotide sequence ID" value="NZ_CP012159.1"/>
</dbReference>
<keyword evidence="5" id="KW-1185">Reference proteome</keyword>
<dbReference type="AlphaFoldDB" id="A0A0K1EN78"/>
<feature type="region of interest" description="Disordered" evidence="1">
    <location>
        <begin position="41"/>
        <end position="76"/>
    </location>
</feature>
<protein>
    <recommendedName>
        <fullName evidence="3">DUF4266 domain-containing protein</fullName>
    </recommendedName>
</protein>
<dbReference type="KEGG" id="ccro:CMC5_063000"/>
<evidence type="ECO:0000313" key="5">
    <source>
        <dbReference type="Proteomes" id="UP000067626"/>
    </source>
</evidence>
<evidence type="ECO:0000259" key="3">
    <source>
        <dbReference type="Pfam" id="PF14086"/>
    </source>
</evidence>
<accession>A0A0K1EN78</accession>
<feature type="signal peptide" evidence="2">
    <location>
        <begin position="1"/>
        <end position="24"/>
    </location>
</feature>
<dbReference type="Pfam" id="PF14086">
    <property type="entry name" value="DUF4266"/>
    <property type="match status" value="1"/>
</dbReference>
<evidence type="ECO:0000256" key="2">
    <source>
        <dbReference type="SAM" id="SignalP"/>
    </source>
</evidence>
<name>A0A0K1EN78_CHOCO</name>
<dbReference type="OrthoDB" id="5526746at2"/>
<keyword evidence="2" id="KW-0732">Signal</keyword>
<reference evidence="4 5" key="1">
    <citation type="submission" date="2015-07" db="EMBL/GenBank/DDBJ databases">
        <title>Genome analysis of myxobacterium Chondromyces crocatus Cm c5 reveals a high potential for natural compound synthesis and the genetic basis for the loss of fruiting body formation.</title>
        <authorList>
            <person name="Zaburannyi N."/>
            <person name="Bunk B."/>
            <person name="Maier J."/>
            <person name="Overmann J."/>
            <person name="Mueller R."/>
        </authorList>
    </citation>
    <scope>NUCLEOTIDE SEQUENCE [LARGE SCALE GENOMIC DNA]</scope>
    <source>
        <strain evidence="4 5">Cm c5</strain>
    </source>
</reference>
<gene>
    <name evidence="4" type="ORF">CMC5_063000</name>
</gene>
<feature type="chain" id="PRO_5005459726" description="DUF4266 domain-containing protein" evidence="2">
    <location>
        <begin position="25"/>
        <end position="76"/>
    </location>
</feature>
<dbReference type="InterPro" id="IPR025362">
    <property type="entry name" value="DUF4266"/>
</dbReference>
<evidence type="ECO:0000256" key="1">
    <source>
        <dbReference type="SAM" id="MobiDB-lite"/>
    </source>
</evidence>
<dbReference type="STRING" id="52.CMC5_063000"/>
<dbReference type="Proteomes" id="UP000067626">
    <property type="component" value="Chromosome"/>
</dbReference>
<sequence>MIATARRLARHPLVPLLAALHLLAACTHVAPYDRARLAHPTMSIGPSHGPGESHMQAVHEGATGGSVGAESGCGCN</sequence>
<dbReference type="EMBL" id="CP012159">
    <property type="protein sequence ID" value="AKT42077.1"/>
    <property type="molecule type" value="Genomic_DNA"/>
</dbReference>
<dbReference type="PROSITE" id="PS51257">
    <property type="entry name" value="PROKAR_LIPOPROTEIN"/>
    <property type="match status" value="1"/>
</dbReference>